<dbReference type="GO" id="GO:0008168">
    <property type="term" value="F:methyltransferase activity"/>
    <property type="evidence" value="ECO:0007669"/>
    <property type="project" value="UniProtKB-KW"/>
</dbReference>
<dbReference type="EMBL" id="PTJC01000005">
    <property type="protein sequence ID" value="PPK87426.1"/>
    <property type="molecule type" value="Genomic_DNA"/>
</dbReference>
<dbReference type="AlphaFoldDB" id="A0A2S6I7D6"/>
<dbReference type="Proteomes" id="UP000237662">
    <property type="component" value="Unassembled WGS sequence"/>
</dbReference>
<keyword evidence="2" id="KW-0808">Transferase</keyword>
<sequence length="387" mass="43632">MPEPLEIFWATADRAVTKGRLAKLTLSKPRRKDPATPRNLYARPVDIKGEALLQVTHRFADREEAKNYPPEDGLAYLRDQLATVYYNGDLFTLDEQLSIMQSRKGNARLRGEPARHEEVTVAHNREKYRDIPADRPYLHALGITTAEGRVTANGRRKYKQINKFVEIVDGLVQQHPLPAGAHVVDMGSGSGYLTFALYDHLRHTLGLDVRVTGVELRPQLVEECRKIAAVNNFQHLHFEEGYIDSYSAERLDMLIALHACDTATDDALYKGIQAGAEIMIVAPCCQKQVRRDMEVPADLRPLLDSGILLERQAAMVTDGLRALYLNGQDYATSIFEFIPLEHTAKNVMITALKREKGYGAGAQEKWDTVKERFGVTRHRMEELLAGQ</sequence>
<name>A0A2S6I7D6_9BACT</name>
<dbReference type="Pfam" id="PF13679">
    <property type="entry name" value="Methyltransf_32"/>
    <property type="match status" value="1"/>
</dbReference>
<evidence type="ECO:0000313" key="2">
    <source>
        <dbReference type="EMBL" id="PPK87426.1"/>
    </source>
</evidence>
<dbReference type="GO" id="GO:0032259">
    <property type="term" value="P:methylation"/>
    <property type="evidence" value="ECO:0007669"/>
    <property type="project" value="UniProtKB-KW"/>
</dbReference>
<feature type="domain" description="Methyltransferase" evidence="1">
    <location>
        <begin position="156"/>
        <end position="291"/>
    </location>
</feature>
<evidence type="ECO:0000313" key="3">
    <source>
        <dbReference type="Proteomes" id="UP000237662"/>
    </source>
</evidence>
<dbReference type="RefSeq" id="WP_104418029.1">
    <property type="nucleotide sequence ID" value="NZ_PTJC01000005.1"/>
</dbReference>
<dbReference type="InterPro" id="IPR025714">
    <property type="entry name" value="Methyltranfer_dom"/>
</dbReference>
<dbReference type="InterPro" id="IPR029063">
    <property type="entry name" value="SAM-dependent_MTases_sf"/>
</dbReference>
<evidence type="ECO:0000259" key="1">
    <source>
        <dbReference type="Pfam" id="PF13679"/>
    </source>
</evidence>
<comment type="caution">
    <text evidence="2">The sequence shown here is derived from an EMBL/GenBank/DDBJ whole genome shotgun (WGS) entry which is preliminary data.</text>
</comment>
<dbReference type="Gene3D" id="3.40.50.150">
    <property type="entry name" value="Vaccinia Virus protein VP39"/>
    <property type="match status" value="1"/>
</dbReference>
<dbReference type="GO" id="GO:0005737">
    <property type="term" value="C:cytoplasm"/>
    <property type="evidence" value="ECO:0007669"/>
    <property type="project" value="TreeGrafter"/>
</dbReference>
<keyword evidence="2" id="KW-0489">Methyltransferase</keyword>
<proteinExistence type="predicted"/>
<accession>A0A2S6I7D6</accession>
<dbReference type="PANTHER" id="PTHR13369">
    <property type="match status" value="1"/>
</dbReference>
<dbReference type="SUPFAM" id="SSF53335">
    <property type="entry name" value="S-adenosyl-L-methionine-dependent methyltransferases"/>
    <property type="match status" value="1"/>
</dbReference>
<gene>
    <name evidence="2" type="ORF">CLV84_0367</name>
</gene>
<keyword evidence="3" id="KW-1185">Reference proteome</keyword>
<dbReference type="PANTHER" id="PTHR13369:SF3">
    <property type="entry name" value="METHYLTRANSFERASE DOMAIN-CONTAINING PROTEIN"/>
    <property type="match status" value="1"/>
</dbReference>
<dbReference type="CDD" id="cd02440">
    <property type="entry name" value="AdoMet_MTases"/>
    <property type="match status" value="1"/>
</dbReference>
<protein>
    <submittedName>
        <fullName evidence="2">Methyltransferase family protein</fullName>
    </submittedName>
</protein>
<organism evidence="2 3">
    <name type="scientific">Neolewinella xylanilytica</name>
    <dbReference type="NCBI Taxonomy" id="1514080"/>
    <lineage>
        <taxon>Bacteria</taxon>
        <taxon>Pseudomonadati</taxon>
        <taxon>Bacteroidota</taxon>
        <taxon>Saprospiria</taxon>
        <taxon>Saprospirales</taxon>
        <taxon>Lewinellaceae</taxon>
        <taxon>Neolewinella</taxon>
    </lineage>
</organism>
<reference evidence="2 3" key="1">
    <citation type="submission" date="2018-02" db="EMBL/GenBank/DDBJ databases">
        <title>Genomic Encyclopedia of Archaeal and Bacterial Type Strains, Phase II (KMG-II): from individual species to whole genera.</title>
        <authorList>
            <person name="Goeker M."/>
        </authorList>
    </citation>
    <scope>NUCLEOTIDE SEQUENCE [LARGE SCALE GENOMIC DNA]</scope>
    <source>
        <strain evidence="2 3">DSM 29526</strain>
    </source>
</reference>
<dbReference type="OrthoDB" id="5502211at2"/>